<protein>
    <submittedName>
        <fullName evidence="2">Uncharacterized protein</fullName>
    </submittedName>
</protein>
<dbReference type="Proteomes" id="UP000676336">
    <property type="component" value="Unassembled WGS sequence"/>
</dbReference>
<keyword evidence="1" id="KW-0175">Coiled coil</keyword>
<reference evidence="2" key="1">
    <citation type="submission" date="2021-02" db="EMBL/GenBank/DDBJ databases">
        <authorList>
            <person name="Nowell W R."/>
        </authorList>
    </citation>
    <scope>NUCLEOTIDE SEQUENCE</scope>
</reference>
<feature type="coiled-coil region" evidence="1">
    <location>
        <begin position="61"/>
        <end position="88"/>
    </location>
</feature>
<evidence type="ECO:0000256" key="1">
    <source>
        <dbReference type="SAM" id="Coils"/>
    </source>
</evidence>
<feature type="non-terminal residue" evidence="2">
    <location>
        <position position="1"/>
    </location>
</feature>
<gene>
    <name evidence="2" type="ORF">SMN809_LOCUS81299</name>
</gene>
<organism evidence="2 3">
    <name type="scientific">Rotaria magnacalcarata</name>
    <dbReference type="NCBI Taxonomy" id="392030"/>
    <lineage>
        <taxon>Eukaryota</taxon>
        <taxon>Metazoa</taxon>
        <taxon>Spiralia</taxon>
        <taxon>Gnathifera</taxon>
        <taxon>Rotifera</taxon>
        <taxon>Eurotatoria</taxon>
        <taxon>Bdelloidea</taxon>
        <taxon>Philodinida</taxon>
        <taxon>Philodinidae</taxon>
        <taxon>Rotaria</taxon>
    </lineage>
</organism>
<dbReference type="EMBL" id="CAJOBI010347845">
    <property type="protein sequence ID" value="CAF5219173.1"/>
    <property type="molecule type" value="Genomic_DNA"/>
</dbReference>
<dbReference type="AlphaFoldDB" id="A0A8S3JPU9"/>
<evidence type="ECO:0000313" key="3">
    <source>
        <dbReference type="Proteomes" id="UP000676336"/>
    </source>
</evidence>
<proteinExistence type="predicted"/>
<comment type="caution">
    <text evidence="2">The sequence shown here is derived from an EMBL/GenBank/DDBJ whole genome shotgun (WGS) entry which is preliminary data.</text>
</comment>
<evidence type="ECO:0000313" key="2">
    <source>
        <dbReference type="EMBL" id="CAF5219173.1"/>
    </source>
</evidence>
<accession>A0A8S3JPU9</accession>
<sequence length="133" mass="15286">IDIFARKATDSNANQTTPNLPFKLIRCARGGGAVSQDIESLSLDVLARKRLEEVLNTGGQNEAIERNLANKEKQKKQLLERIEQEKMKQQSTSANNRTSEEACYILDKIKIRFLTLSIYLVKRFRIKFKRNNC</sequence>
<name>A0A8S3JPU9_9BILA</name>